<dbReference type="RefSeq" id="WP_004580697.1">
    <property type="nucleotide sequence ID" value="NZ_AP028878.1"/>
</dbReference>
<dbReference type="InterPro" id="IPR021783">
    <property type="entry name" value="DUF3348"/>
</dbReference>
<keyword evidence="2" id="KW-1185">Reference proteome</keyword>
<dbReference type="PATRIC" id="fig|626887.3.peg.2742"/>
<dbReference type="HOGENOM" id="CLU_076297_1_0_6"/>
<dbReference type="Pfam" id="PF11828">
    <property type="entry name" value="DUF3348"/>
    <property type="match status" value="1"/>
</dbReference>
<evidence type="ECO:0000313" key="1">
    <source>
        <dbReference type="EMBL" id="ENO16412.1"/>
    </source>
</evidence>
<accession>N6WZ50</accession>
<evidence type="ECO:0000313" key="2">
    <source>
        <dbReference type="Proteomes" id="UP000013165"/>
    </source>
</evidence>
<dbReference type="OrthoDB" id="5949373at2"/>
<dbReference type="Proteomes" id="UP000013165">
    <property type="component" value="Unassembled WGS sequence"/>
</dbReference>
<organism evidence="1 2">
    <name type="scientific">Marinobacter nanhaiticus D15-8W</name>
    <dbReference type="NCBI Taxonomy" id="626887"/>
    <lineage>
        <taxon>Bacteria</taxon>
        <taxon>Pseudomonadati</taxon>
        <taxon>Pseudomonadota</taxon>
        <taxon>Gammaproteobacteria</taxon>
        <taxon>Pseudomonadales</taxon>
        <taxon>Marinobacteraceae</taxon>
        <taxon>Marinobacter</taxon>
    </lineage>
</organism>
<sequence>MSQGISANPGASSARLTQLLTAAGAPARKDVLPCFGERLSRLFGLGDTMKLDAALAYRIRQPATPQPATPQRAALERLVQELASIQRLLVRRIRGYGTDIDIEGQLTAEPYSQALLTTQRKIAATTRQFRDKVRSTLKDQGQDLARLAEVDAVFDHTMAGYTVQCFSRVSTVLEQRFQALESASTQAADPGSEPDDWLRRYCEDTQNLLLAELDVRLEPVLGLLEAFHNEISQTHE</sequence>
<protein>
    <submittedName>
        <fullName evidence="1">DUF3348 family protein</fullName>
    </submittedName>
</protein>
<comment type="caution">
    <text evidence="1">The sequence shown here is derived from an EMBL/GenBank/DDBJ whole genome shotgun (WGS) entry which is preliminary data.</text>
</comment>
<dbReference type="EMBL" id="APLQ01000011">
    <property type="protein sequence ID" value="ENO16412.1"/>
    <property type="molecule type" value="Genomic_DNA"/>
</dbReference>
<name>N6WZ50_9GAMM</name>
<proteinExistence type="predicted"/>
<dbReference type="STRING" id="626887.J057_13696"/>
<dbReference type="AlphaFoldDB" id="N6WZ50"/>
<gene>
    <name evidence="1" type="ORF">J057_13696</name>
</gene>
<reference evidence="1 2" key="1">
    <citation type="journal article" date="2013" name="Genome Announc.">
        <title>Genome Sequence of the Polycyclic Aromatic Hydrocarbon-Degrading Bacterium Strain Marinobacter nanhaiticus D15-8WT.</title>
        <authorList>
            <person name="Cui Z."/>
            <person name="Gao W."/>
            <person name="Li Q."/>
            <person name="Xu G."/>
            <person name="Zheng L."/>
        </authorList>
    </citation>
    <scope>NUCLEOTIDE SEQUENCE [LARGE SCALE GENOMIC DNA]</scope>
    <source>
        <strain evidence="1 2">D15-8W</strain>
    </source>
</reference>
<dbReference type="eggNOG" id="ENOG5031BY6">
    <property type="taxonomic scope" value="Bacteria"/>
</dbReference>